<feature type="transmembrane region" description="Helical" evidence="8">
    <location>
        <begin position="229"/>
        <end position="248"/>
    </location>
</feature>
<evidence type="ECO:0000256" key="4">
    <source>
        <dbReference type="ARBA" id="ARBA00022519"/>
    </source>
</evidence>
<feature type="transmembrane region" description="Helical" evidence="8">
    <location>
        <begin position="7"/>
        <end position="29"/>
    </location>
</feature>
<evidence type="ECO:0000256" key="5">
    <source>
        <dbReference type="ARBA" id="ARBA00022692"/>
    </source>
</evidence>
<dbReference type="EMBL" id="CP102774">
    <property type="protein sequence ID" value="UZF88697.1"/>
    <property type="molecule type" value="Genomic_DNA"/>
</dbReference>
<dbReference type="PROSITE" id="PS50928">
    <property type="entry name" value="ABC_TM1"/>
    <property type="match status" value="1"/>
</dbReference>
<keyword evidence="2 8" id="KW-0813">Transport</keyword>
<dbReference type="SUPFAM" id="SSF161098">
    <property type="entry name" value="MetI-like"/>
    <property type="match status" value="1"/>
</dbReference>
<feature type="transmembrane region" description="Helical" evidence="8">
    <location>
        <begin position="95"/>
        <end position="120"/>
    </location>
</feature>
<reference evidence="10" key="1">
    <citation type="submission" date="2022-08" db="EMBL/GenBank/DDBJ databases">
        <title>Complete Genome Sequences of 2 Bosea sp. soil isolates.</title>
        <authorList>
            <person name="Alvarez Arevalo M."/>
            <person name="Sterndorff E.B."/>
            <person name="Faurdal D."/>
            <person name="Joergensen T.S."/>
            <person name="Weber T."/>
        </authorList>
    </citation>
    <scope>NUCLEOTIDE SEQUENCE</scope>
    <source>
        <strain evidence="10">NBC_00436</strain>
    </source>
</reference>
<dbReference type="InterPro" id="IPR035906">
    <property type="entry name" value="MetI-like_sf"/>
</dbReference>
<keyword evidence="6 8" id="KW-1133">Transmembrane helix</keyword>
<dbReference type="AlphaFoldDB" id="A0A9E7ZWV6"/>
<evidence type="ECO:0000259" key="9">
    <source>
        <dbReference type="PROSITE" id="PS50928"/>
    </source>
</evidence>
<dbReference type="PANTHER" id="PTHR43357">
    <property type="entry name" value="INNER MEMBRANE ABC TRANSPORTER PERMEASE PROTEIN YDCV"/>
    <property type="match status" value="1"/>
</dbReference>
<sequence length="260" mass="28083">MFDRSINIVAWLVVAFLVIPLIVIIGSSFTTTEYVAFPPHGFTLKWYEKLAGQGDFIRSFLDSLIIGIAATIGAMAIGAPTAIGLRMGSRRSQALLRTLAMAPLTLPTIVTGVALLQIYYLTEIDAPWTAVVLGHILVTVPYFVRTLGAGLEALDPSLVEAAESLGAGRWRIIFRIMLPVLAPSIFAGMIFVFITSFDQVTISIFLSGPGMMPLPIRIYSYIEFAIDPMVAAVSTVLILFAFAVVVGLQKLLGLERAFGA</sequence>
<dbReference type="GO" id="GO:0055085">
    <property type="term" value="P:transmembrane transport"/>
    <property type="evidence" value="ECO:0007669"/>
    <property type="project" value="InterPro"/>
</dbReference>
<keyword evidence="5 8" id="KW-0812">Transmembrane</keyword>
<evidence type="ECO:0000256" key="8">
    <source>
        <dbReference type="RuleBase" id="RU363032"/>
    </source>
</evidence>
<evidence type="ECO:0000256" key="7">
    <source>
        <dbReference type="ARBA" id="ARBA00023136"/>
    </source>
</evidence>
<dbReference type="Pfam" id="PF00528">
    <property type="entry name" value="BPD_transp_1"/>
    <property type="match status" value="1"/>
</dbReference>
<keyword evidence="7 8" id="KW-0472">Membrane</keyword>
<dbReference type="GO" id="GO:0005886">
    <property type="term" value="C:plasma membrane"/>
    <property type="evidence" value="ECO:0007669"/>
    <property type="project" value="UniProtKB-SubCell"/>
</dbReference>
<feature type="domain" description="ABC transmembrane type-1" evidence="9">
    <location>
        <begin position="60"/>
        <end position="248"/>
    </location>
</feature>
<gene>
    <name evidence="10" type="ORF">NWE54_07870</name>
</gene>
<organism evidence="10">
    <name type="scientific">Bosea sp. NBC_00436</name>
    <dbReference type="NCBI Taxonomy" id="2969620"/>
    <lineage>
        <taxon>Bacteria</taxon>
        <taxon>Pseudomonadati</taxon>
        <taxon>Pseudomonadota</taxon>
        <taxon>Alphaproteobacteria</taxon>
        <taxon>Hyphomicrobiales</taxon>
        <taxon>Boseaceae</taxon>
        <taxon>Bosea</taxon>
    </lineage>
</organism>
<proteinExistence type="inferred from homology"/>
<evidence type="ECO:0000256" key="6">
    <source>
        <dbReference type="ARBA" id="ARBA00022989"/>
    </source>
</evidence>
<dbReference type="InterPro" id="IPR000515">
    <property type="entry name" value="MetI-like"/>
</dbReference>
<evidence type="ECO:0000313" key="10">
    <source>
        <dbReference type="EMBL" id="UZF88697.1"/>
    </source>
</evidence>
<feature type="transmembrane region" description="Helical" evidence="8">
    <location>
        <begin position="126"/>
        <end position="144"/>
    </location>
</feature>
<accession>A0A9E7ZWV6</accession>
<dbReference type="Gene3D" id="1.10.3720.10">
    <property type="entry name" value="MetI-like"/>
    <property type="match status" value="1"/>
</dbReference>
<evidence type="ECO:0000256" key="1">
    <source>
        <dbReference type="ARBA" id="ARBA00004429"/>
    </source>
</evidence>
<name>A0A9E7ZWV6_9HYPH</name>
<feature type="transmembrane region" description="Helical" evidence="8">
    <location>
        <begin position="64"/>
        <end position="83"/>
    </location>
</feature>
<feature type="transmembrane region" description="Helical" evidence="8">
    <location>
        <begin position="172"/>
        <end position="194"/>
    </location>
</feature>
<dbReference type="CDD" id="cd06261">
    <property type="entry name" value="TM_PBP2"/>
    <property type="match status" value="1"/>
</dbReference>
<dbReference type="PANTHER" id="PTHR43357:SF4">
    <property type="entry name" value="INNER MEMBRANE ABC TRANSPORTER PERMEASE PROTEIN YDCV"/>
    <property type="match status" value="1"/>
</dbReference>
<keyword evidence="3" id="KW-1003">Cell membrane</keyword>
<evidence type="ECO:0000256" key="2">
    <source>
        <dbReference type="ARBA" id="ARBA00022448"/>
    </source>
</evidence>
<protein>
    <submittedName>
        <fullName evidence="10">ABC transporter permease</fullName>
    </submittedName>
</protein>
<evidence type="ECO:0000256" key="3">
    <source>
        <dbReference type="ARBA" id="ARBA00022475"/>
    </source>
</evidence>
<keyword evidence="4" id="KW-0997">Cell inner membrane</keyword>
<comment type="similarity">
    <text evidence="8">Belongs to the binding-protein-dependent transport system permease family.</text>
</comment>
<comment type="subcellular location">
    <subcellularLocation>
        <location evidence="1">Cell inner membrane</location>
        <topology evidence="1">Multi-pass membrane protein</topology>
    </subcellularLocation>
    <subcellularLocation>
        <location evidence="8">Cell membrane</location>
        <topology evidence="8">Multi-pass membrane protein</topology>
    </subcellularLocation>
</comment>